<proteinExistence type="inferred from homology"/>
<dbReference type="SUPFAM" id="SSF161098">
    <property type="entry name" value="MetI-like"/>
    <property type="match status" value="1"/>
</dbReference>
<keyword evidence="4 7" id="KW-0812">Transmembrane</keyword>
<evidence type="ECO:0000256" key="4">
    <source>
        <dbReference type="ARBA" id="ARBA00022692"/>
    </source>
</evidence>
<feature type="transmembrane region" description="Helical" evidence="7">
    <location>
        <begin position="96"/>
        <end position="125"/>
    </location>
</feature>
<feature type="transmembrane region" description="Helical" evidence="7">
    <location>
        <begin position="173"/>
        <end position="191"/>
    </location>
</feature>
<evidence type="ECO:0000256" key="5">
    <source>
        <dbReference type="ARBA" id="ARBA00022989"/>
    </source>
</evidence>
<feature type="transmembrane region" description="Helical" evidence="7">
    <location>
        <begin position="137"/>
        <end position="161"/>
    </location>
</feature>
<evidence type="ECO:0000313" key="10">
    <source>
        <dbReference type="Proteomes" id="UP001209083"/>
    </source>
</evidence>
<feature type="transmembrane region" description="Helical" evidence="7">
    <location>
        <begin position="287"/>
        <end position="308"/>
    </location>
</feature>
<feature type="transmembrane region" description="Helical" evidence="7">
    <location>
        <begin position="376"/>
        <end position="394"/>
    </location>
</feature>
<evidence type="ECO:0000256" key="6">
    <source>
        <dbReference type="ARBA" id="ARBA00023136"/>
    </source>
</evidence>
<protein>
    <submittedName>
        <fullName evidence="9">ABC transporter permease</fullName>
    </submittedName>
</protein>
<feature type="transmembrane region" description="Helical" evidence="7">
    <location>
        <begin position="434"/>
        <end position="461"/>
    </location>
</feature>
<feature type="transmembrane region" description="Helical" evidence="7">
    <location>
        <begin position="203"/>
        <end position="226"/>
    </location>
</feature>
<dbReference type="InterPro" id="IPR035906">
    <property type="entry name" value="MetI-like_sf"/>
</dbReference>
<dbReference type="Proteomes" id="UP001209083">
    <property type="component" value="Chromosome"/>
</dbReference>
<feature type="transmembrane region" description="Helical" evidence="7">
    <location>
        <begin position="258"/>
        <end position="275"/>
    </location>
</feature>
<evidence type="ECO:0000256" key="2">
    <source>
        <dbReference type="ARBA" id="ARBA00022448"/>
    </source>
</evidence>
<dbReference type="PROSITE" id="PS50928">
    <property type="entry name" value="ABC_TM1"/>
    <property type="match status" value="1"/>
</dbReference>
<name>A0ABY8QNN3_9MICO</name>
<evidence type="ECO:0000256" key="1">
    <source>
        <dbReference type="ARBA" id="ARBA00004651"/>
    </source>
</evidence>
<feature type="transmembrane region" description="Helical" evidence="7">
    <location>
        <begin position="320"/>
        <end position="337"/>
    </location>
</feature>
<reference evidence="9 10" key="1">
    <citation type="submission" date="2023-05" db="EMBL/GenBank/DDBJ databases">
        <title>Lithophilousrod everest ZFBP1038 complete genpme.</title>
        <authorList>
            <person name="Tian M."/>
        </authorList>
    </citation>
    <scope>NUCLEOTIDE SEQUENCE [LARGE SCALE GENOMIC DNA]</scope>
    <source>
        <strain evidence="9 10">ZFBP1038</strain>
    </source>
</reference>
<feature type="domain" description="ABC transmembrane type-1" evidence="8">
    <location>
        <begin position="101"/>
        <end position="502"/>
    </location>
</feature>
<comment type="similarity">
    <text evidence="7">Belongs to the binding-protein-dependent transport system permease family.</text>
</comment>
<evidence type="ECO:0000256" key="3">
    <source>
        <dbReference type="ARBA" id="ARBA00022475"/>
    </source>
</evidence>
<sequence>MLNFIARRLASAIVIMLIVSIAMYLLLDLAMDPIEDLRTSTSPNKQQLIESRIRMLNLDTPSIVRYFWWLRDASGCFIGQCDLGTAWRSNQLVTDLLGGAIITTLQLIVAATVVSIALGVTVGLVSALRQYTGFDYTITFISFVLYSLPIFWVAVLLKQFLAIGFNDFVNNPAISWPAVIILSIVSGLFWMGAIGGQKTRRAMVFGVAAVVTLGALVYVLTSGWLLNPSLGIVVVLVTSVGIAVVVTMLSTGLRNKRALYSALTTAGIGIVLYYPMQWFFYYVTANFWVIVGLAVVSIGVGILVGYLFGGPDRSQSSRTAAIVAFLVGGLIFVDKVMQSWDLYSNANVIKNRPIATIGSATPGLGGDFWVSTLDTFTHLLLPSIALILISFATYTRYSRGSMLEVLNQDYIRTARAKGLTERTVIMRHALRNALLPLASIVPVDIITLIGGAVITETIFGWSGMGKLFIDSLRDSEIDPVMAYIMITGFLAIFANLVADFVYAILDPRIRVNA</sequence>
<evidence type="ECO:0000256" key="7">
    <source>
        <dbReference type="RuleBase" id="RU363032"/>
    </source>
</evidence>
<dbReference type="RefSeq" id="WP_349637354.1">
    <property type="nucleotide sequence ID" value="NZ_CP090958.1"/>
</dbReference>
<keyword evidence="2 7" id="KW-0813">Transport</keyword>
<dbReference type="CDD" id="cd06261">
    <property type="entry name" value="TM_PBP2"/>
    <property type="match status" value="1"/>
</dbReference>
<keyword evidence="5 7" id="KW-1133">Transmembrane helix</keyword>
<dbReference type="PANTHER" id="PTHR43163:SF9">
    <property type="entry name" value="ABC TRANSPORTER PERMEASE PROTEIN"/>
    <property type="match status" value="1"/>
</dbReference>
<organism evidence="9 10">
    <name type="scientific">Saxibacter everestensis</name>
    <dbReference type="NCBI Taxonomy" id="2909229"/>
    <lineage>
        <taxon>Bacteria</taxon>
        <taxon>Bacillati</taxon>
        <taxon>Actinomycetota</taxon>
        <taxon>Actinomycetes</taxon>
        <taxon>Micrococcales</taxon>
        <taxon>Brevibacteriaceae</taxon>
        <taxon>Saxibacter</taxon>
    </lineage>
</organism>
<dbReference type="EMBL" id="CP090958">
    <property type="protein sequence ID" value="WGW10573.1"/>
    <property type="molecule type" value="Genomic_DNA"/>
</dbReference>
<feature type="transmembrane region" description="Helical" evidence="7">
    <location>
        <begin position="9"/>
        <end position="27"/>
    </location>
</feature>
<accession>A0ABY8QNN3</accession>
<comment type="subcellular location">
    <subcellularLocation>
        <location evidence="1 7">Cell membrane</location>
        <topology evidence="1 7">Multi-pass membrane protein</topology>
    </subcellularLocation>
</comment>
<gene>
    <name evidence="9" type="ORF">LWF01_10525</name>
</gene>
<dbReference type="PANTHER" id="PTHR43163">
    <property type="entry name" value="DIPEPTIDE TRANSPORT SYSTEM PERMEASE PROTEIN DPPB-RELATED"/>
    <property type="match status" value="1"/>
</dbReference>
<dbReference type="Pfam" id="PF19300">
    <property type="entry name" value="BPD_transp_1_N"/>
    <property type="match status" value="1"/>
</dbReference>
<feature type="transmembrane region" description="Helical" evidence="7">
    <location>
        <begin position="481"/>
        <end position="505"/>
    </location>
</feature>
<feature type="transmembrane region" description="Helical" evidence="7">
    <location>
        <begin position="232"/>
        <end position="251"/>
    </location>
</feature>
<evidence type="ECO:0000313" key="9">
    <source>
        <dbReference type="EMBL" id="WGW10573.1"/>
    </source>
</evidence>
<dbReference type="Pfam" id="PF00528">
    <property type="entry name" value="BPD_transp_1"/>
    <property type="match status" value="1"/>
</dbReference>
<keyword evidence="3" id="KW-1003">Cell membrane</keyword>
<keyword evidence="10" id="KW-1185">Reference proteome</keyword>
<dbReference type="Gene3D" id="1.10.3720.10">
    <property type="entry name" value="MetI-like"/>
    <property type="match status" value="1"/>
</dbReference>
<keyword evidence="6 7" id="KW-0472">Membrane</keyword>
<dbReference type="InterPro" id="IPR000515">
    <property type="entry name" value="MetI-like"/>
</dbReference>
<dbReference type="InterPro" id="IPR045621">
    <property type="entry name" value="BPD_transp_1_N"/>
</dbReference>
<evidence type="ECO:0000259" key="8">
    <source>
        <dbReference type="PROSITE" id="PS50928"/>
    </source>
</evidence>